<dbReference type="PANTHER" id="PTHR12356">
    <property type="entry name" value="NUCLEAR MOVEMENT PROTEIN NUDC"/>
    <property type="match status" value="1"/>
</dbReference>
<proteinExistence type="predicted"/>
<protein>
    <submittedName>
        <fullName evidence="2">CS domain,HSP20-like chaperone</fullName>
    </submittedName>
</protein>
<gene>
    <name evidence="2" type="ORF">CINCED_3A014367</name>
</gene>
<dbReference type="Proteomes" id="UP000325440">
    <property type="component" value="Unassembled WGS sequence"/>
</dbReference>
<dbReference type="InterPro" id="IPR008978">
    <property type="entry name" value="HSP20-like_chaperone"/>
</dbReference>
<accession>A0A5E4NTP4</accession>
<dbReference type="GO" id="GO:0006457">
    <property type="term" value="P:protein folding"/>
    <property type="evidence" value="ECO:0007669"/>
    <property type="project" value="TreeGrafter"/>
</dbReference>
<dbReference type="SUPFAM" id="SSF49764">
    <property type="entry name" value="HSP20-like chaperones"/>
    <property type="match status" value="1"/>
</dbReference>
<evidence type="ECO:0000313" key="3">
    <source>
        <dbReference type="Proteomes" id="UP000325440"/>
    </source>
</evidence>
<evidence type="ECO:0000313" key="2">
    <source>
        <dbReference type="EMBL" id="VVC46244.1"/>
    </source>
</evidence>
<name>A0A5E4NTP4_9HEMI</name>
<reference evidence="2 3" key="1">
    <citation type="submission" date="2019-08" db="EMBL/GenBank/DDBJ databases">
        <authorList>
            <person name="Alioto T."/>
            <person name="Alioto T."/>
            <person name="Gomez Garrido J."/>
        </authorList>
    </citation>
    <scope>NUCLEOTIDE SEQUENCE [LARGE SCALE GENOMIC DNA]</scope>
</reference>
<sequence length="128" mass="14750">MTSSLSDWVYTPIIQTEWGRWWQDLNDVHIEVNLSPGTKSKDIKIDLTIKNISIEVLGKTIISGALFKPVKRSELIWYIREGGSILYVNLTKLNNFSEDDQWDNLLQNCECKADGLDYFVDIVKNVLN</sequence>
<dbReference type="GO" id="GO:0051082">
    <property type="term" value="F:unfolded protein binding"/>
    <property type="evidence" value="ECO:0007669"/>
    <property type="project" value="TreeGrafter"/>
</dbReference>
<dbReference type="PROSITE" id="PS51203">
    <property type="entry name" value="CS"/>
    <property type="match status" value="1"/>
</dbReference>
<dbReference type="GO" id="GO:0005737">
    <property type="term" value="C:cytoplasm"/>
    <property type="evidence" value="ECO:0007669"/>
    <property type="project" value="TreeGrafter"/>
</dbReference>
<dbReference type="OrthoDB" id="515366at2759"/>
<feature type="domain" description="CS" evidence="1">
    <location>
        <begin position="14"/>
        <end position="106"/>
    </location>
</feature>
<dbReference type="Pfam" id="PF04969">
    <property type="entry name" value="CS"/>
    <property type="match status" value="1"/>
</dbReference>
<dbReference type="EMBL" id="CABPRJ010002452">
    <property type="protein sequence ID" value="VVC46244.1"/>
    <property type="molecule type" value="Genomic_DNA"/>
</dbReference>
<dbReference type="AlphaFoldDB" id="A0A5E4NTP4"/>
<organism evidence="2 3">
    <name type="scientific">Cinara cedri</name>
    <dbReference type="NCBI Taxonomy" id="506608"/>
    <lineage>
        <taxon>Eukaryota</taxon>
        <taxon>Metazoa</taxon>
        <taxon>Ecdysozoa</taxon>
        <taxon>Arthropoda</taxon>
        <taxon>Hexapoda</taxon>
        <taxon>Insecta</taxon>
        <taxon>Pterygota</taxon>
        <taxon>Neoptera</taxon>
        <taxon>Paraneoptera</taxon>
        <taxon>Hemiptera</taxon>
        <taxon>Sternorrhyncha</taxon>
        <taxon>Aphidomorpha</taxon>
        <taxon>Aphidoidea</taxon>
        <taxon>Aphididae</taxon>
        <taxon>Lachninae</taxon>
        <taxon>Cinara</taxon>
    </lineage>
</organism>
<dbReference type="InterPro" id="IPR007052">
    <property type="entry name" value="CS_dom"/>
</dbReference>
<dbReference type="InterPro" id="IPR037898">
    <property type="entry name" value="NudC_fam"/>
</dbReference>
<evidence type="ECO:0000259" key="1">
    <source>
        <dbReference type="PROSITE" id="PS51203"/>
    </source>
</evidence>
<keyword evidence="3" id="KW-1185">Reference proteome</keyword>
<dbReference type="Gene3D" id="2.60.40.790">
    <property type="match status" value="1"/>
</dbReference>